<evidence type="ECO:0000313" key="6">
    <source>
        <dbReference type="EMBL" id="NMH92368.1"/>
    </source>
</evidence>
<dbReference type="Proteomes" id="UP000586918">
    <property type="component" value="Unassembled WGS sequence"/>
</dbReference>
<protein>
    <recommendedName>
        <fullName evidence="5">Carbohydrate kinase PfkB domain-containing protein</fullName>
    </recommendedName>
</protein>
<comment type="similarity">
    <text evidence="1 4">Belongs to the carbohydrate kinase PfkB family.</text>
</comment>
<dbReference type="RefSeq" id="WP_169413072.1">
    <property type="nucleotide sequence ID" value="NZ_JAAXKZ010000037.1"/>
</dbReference>
<dbReference type="GO" id="GO:0006796">
    <property type="term" value="P:phosphate-containing compound metabolic process"/>
    <property type="evidence" value="ECO:0007669"/>
    <property type="project" value="UniProtKB-ARBA"/>
</dbReference>
<evidence type="ECO:0000313" key="7">
    <source>
        <dbReference type="Proteomes" id="UP000586918"/>
    </source>
</evidence>
<dbReference type="GO" id="GO:0016301">
    <property type="term" value="F:kinase activity"/>
    <property type="evidence" value="ECO:0007669"/>
    <property type="project" value="UniProtKB-KW"/>
</dbReference>
<organism evidence="6 7">
    <name type="scientific">Pseudonocardia bannensis</name>
    <dbReference type="NCBI Taxonomy" id="630973"/>
    <lineage>
        <taxon>Bacteria</taxon>
        <taxon>Bacillati</taxon>
        <taxon>Actinomycetota</taxon>
        <taxon>Actinomycetes</taxon>
        <taxon>Pseudonocardiales</taxon>
        <taxon>Pseudonocardiaceae</taxon>
        <taxon>Pseudonocardia</taxon>
    </lineage>
</organism>
<dbReference type="EMBL" id="JAAXKZ010000037">
    <property type="protein sequence ID" value="NMH92368.1"/>
    <property type="molecule type" value="Genomic_DNA"/>
</dbReference>
<reference evidence="6 7" key="1">
    <citation type="submission" date="2020-04" db="EMBL/GenBank/DDBJ databases">
        <authorList>
            <person name="Klaysubun C."/>
            <person name="Duangmal K."/>
            <person name="Lipun K."/>
        </authorList>
    </citation>
    <scope>NUCLEOTIDE SEQUENCE [LARGE SCALE GENOMIC DNA]</scope>
    <source>
        <strain evidence="6 7">DSM 45300</strain>
    </source>
</reference>
<keyword evidence="3 4" id="KW-0418">Kinase</keyword>
<dbReference type="SUPFAM" id="SSF53613">
    <property type="entry name" value="Ribokinase-like"/>
    <property type="match status" value="1"/>
</dbReference>
<proteinExistence type="inferred from homology"/>
<dbReference type="Pfam" id="PF00294">
    <property type="entry name" value="PfkB"/>
    <property type="match status" value="1"/>
</dbReference>
<keyword evidence="2 4" id="KW-0808">Transferase</keyword>
<dbReference type="InterPro" id="IPR002139">
    <property type="entry name" value="Ribo/fructo_kinase"/>
</dbReference>
<dbReference type="InterPro" id="IPR029056">
    <property type="entry name" value="Ribokinase-like"/>
</dbReference>
<dbReference type="PRINTS" id="PR00990">
    <property type="entry name" value="RIBOKINASE"/>
</dbReference>
<dbReference type="InterPro" id="IPR002173">
    <property type="entry name" value="Carboh/pur_kinase_PfkB_CS"/>
</dbReference>
<feature type="domain" description="Carbohydrate kinase PfkB" evidence="5">
    <location>
        <begin position="9"/>
        <end position="296"/>
    </location>
</feature>
<evidence type="ECO:0000256" key="1">
    <source>
        <dbReference type="ARBA" id="ARBA00010688"/>
    </source>
</evidence>
<comment type="caution">
    <text evidence="6">The sequence shown here is derived from an EMBL/GenBank/DDBJ whole genome shotgun (WGS) entry which is preliminary data.</text>
</comment>
<gene>
    <name evidence="6" type="ORF">HF519_12450</name>
</gene>
<dbReference type="PROSITE" id="PS00583">
    <property type="entry name" value="PFKB_KINASES_1"/>
    <property type="match status" value="1"/>
</dbReference>
<evidence type="ECO:0000256" key="2">
    <source>
        <dbReference type="ARBA" id="ARBA00022679"/>
    </source>
</evidence>
<name>A0A848DI53_9PSEU</name>
<dbReference type="InterPro" id="IPR011611">
    <property type="entry name" value="PfkB_dom"/>
</dbReference>
<sequence>MSRTNGALEVIALGQIARDLAVLVDDLPGPHGTTPVRERRELLGGKGANQAIAMAQLGLRPGLVGVTGDDAVADRLLEQLAGDGVDPTWVVRRPGTATGLVVDVVDRCGGWHYLEDLPPEVLLCVTDLADAASALAEAETVVIQLQQPTEVALTAARMARRGVARVVLDGAPQDGAHRAPLLAEADVLRADHHEAELLIGRPLDGVGDTVRAAKELLKCGPGLVVLDAGQDGNVLAWDGGEVVVPLADVVVVDTTGAGDAFVAGLVAGLARGAGPERAGRLATAAAALTVGRLGGRPHLTVLGLVEQMARLDGRGWET</sequence>
<keyword evidence="7" id="KW-1185">Reference proteome</keyword>
<dbReference type="AlphaFoldDB" id="A0A848DI53"/>
<accession>A0A848DI53</accession>
<evidence type="ECO:0000259" key="5">
    <source>
        <dbReference type="Pfam" id="PF00294"/>
    </source>
</evidence>
<dbReference type="Gene3D" id="3.40.1190.20">
    <property type="match status" value="1"/>
</dbReference>
<dbReference type="GO" id="GO:0005829">
    <property type="term" value="C:cytosol"/>
    <property type="evidence" value="ECO:0007669"/>
    <property type="project" value="TreeGrafter"/>
</dbReference>
<dbReference type="PANTHER" id="PTHR10584">
    <property type="entry name" value="SUGAR KINASE"/>
    <property type="match status" value="1"/>
</dbReference>
<evidence type="ECO:0000256" key="3">
    <source>
        <dbReference type="ARBA" id="ARBA00022777"/>
    </source>
</evidence>
<evidence type="ECO:0000256" key="4">
    <source>
        <dbReference type="RuleBase" id="RU003704"/>
    </source>
</evidence>
<dbReference type="PROSITE" id="PS00584">
    <property type="entry name" value="PFKB_KINASES_2"/>
    <property type="match status" value="1"/>
</dbReference>
<dbReference type="PANTHER" id="PTHR10584:SF166">
    <property type="entry name" value="RIBOKINASE"/>
    <property type="match status" value="1"/>
</dbReference>